<gene>
    <name evidence="2" type="ORF">F444_12859</name>
</gene>
<dbReference type="AlphaFoldDB" id="A0A080ZVL5"/>
<reference evidence="2 3" key="1">
    <citation type="submission" date="2013-11" db="EMBL/GenBank/DDBJ databases">
        <title>The Genome Sequence of Phytophthora parasitica P1976.</title>
        <authorList>
            <consortium name="The Broad Institute Genomics Platform"/>
            <person name="Russ C."/>
            <person name="Tyler B."/>
            <person name="Panabieres F."/>
            <person name="Shan W."/>
            <person name="Tripathy S."/>
            <person name="Grunwald N."/>
            <person name="Machado M."/>
            <person name="Johnson C.S."/>
            <person name="Walker B."/>
            <person name="Young S."/>
            <person name="Zeng Q."/>
            <person name="Gargeya S."/>
            <person name="Fitzgerald M."/>
            <person name="Haas B."/>
            <person name="Abouelleil A."/>
            <person name="Allen A.W."/>
            <person name="Alvarado L."/>
            <person name="Arachchi H.M."/>
            <person name="Berlin A.M."/>
            <person name="Chapman S.B."/>
            <person name="Gainer-Dewar J."/>
            <person name="Goldberg J."/>
            <person name="Griggs A."/>
            <person name="Gujja S."/>
            <person name="Hansen M."/>
            <person name="Howarth C."/>
            <person name="Imamovic A."/>
            <person name="Ireland A."/>
            <person name="Larimer J."/>
            <person name="McCowan C."/>
            <person name="Murphy C."/>
            <person name="Pearson M."/>
            <person name="Poon T.W."/>
            <person name="Priest M."/>
            <person name="Roberts A."/>
            <person name="Saif S."/>
            <person name="Shea T."/>
            <person name="Sisk P."/>
            <person name="Sykes S."/>
            <person name="Wortman J."/>
            <person name="Nusbaum C."/>
            <person name="Birren B."/>
        </authorList>
    </citation>
    <scope>NUCLEOTIDE SEQUENCE [LARGE SCALE GENOMIC DNA]</scope>
    <source>
        <strain evidence="2 3">P1976</strain>
    </source>
</reference>
<evidence type="ECO:0000313" key="3">
    <source>
        <dbReference type="Proteomes" id="UP000028582"/>
    </source>
</evidence>
<accession>A0A080ZVL5</accession>
<sequence>MADDQNNIRTGELENESETPHFDALFAQYSTSDGTFGTEHLGSLLVDMGFNASPKVIDRALDDMDPNATGEIAKLTFLEWFEENADDIDDAPAAPTQSSLLASRTQQQEEAYSELQSAMLDAKKQRQQAENDAQLLANRLTHLRAEDARAQKRIEEAKRRAREIEAIKKRNEDKQRVKQEALEQMQRDIKAQREYNNAVQSLSRERRNQVIAEYTSHRAQIVQDARAERKTNLNQIKQQRERDRSWLAERSQEIRDKERRAIRQRQAAQKSYEKELLKKARDKLAQEHEKRLLSEKKIYSMEAEEAELIAKLRVTQELQRAAYEELEFVMQDDGRSL</sequence>
<organism evidence="2 3">
    <name type="scientific">Phytophthora nicotianae P1976</name>
    <dbReference type="NCBI Taxonomy" id="1317066"/>
    <lineage>
        <taxon>Eukaryota</taxon>
        <taxon>Sar</taxon>
        <taxon>Stramenopiles</taxon>
        <taxon>Oomycota</taxon>
        <taxon>Peronosporomycetes</taxon>
        <taxon>Peronosporales</taxon>
        <taxon>Peronosporaceae</taxon>
        <taxon>Phytophthora</taxon>
    </lineage>
</organism>
<feature type="region of interest" description="Disordered" evidence="1">
    <location>
        <begin position="1"/>
        <end position="20"/>
    </location>
</feature>
<feature type="compositionally biased region" description="Polar residues" evidence="1">
    <location>
        <begin position="96"/>
        <end position="111"/>
    </location>
</feature>
<evidence type="ECO:0008006" key="4">
    <source>
        <dbReference type="Google" id="ProtNLM"/>
    </source>
</evidence>
<protein>
    <recommendedName>
        <fullName evidence="4">EF-hand domain-containing protein</fullName>
    </recommendedName>
</protein>
<dbReference type="Gene3D" id="1.10.238.10">
    <property type="entry name" value="EF-hand"/>
    <property type="match status" value="1"/>
</dbReference>
<feature type="region of interest" description="Disordered" evidence="1">
    <location>
        <begin position="88"/>
        <end position="111"/>
    </location>
</feature>
<evidence type="ECO:0000256" key="1">
    <source>
        <dbReference type="SAM" id="MobiDB-lite"/>
    </source>
</evidence>
<dbReference type="PANTHER" id="PTHR37473">
    <property type="entry name" value="EF-HAND DOMAIN-CONTAINING PROTEIN"/>
    <property type="match status" value="1"/>
</dbReference>
<dbReference type="OrthoDB" id="75701at2759"/>
<comment type="caution">
    <text evidence="2">The sequence shown here is derived from an EMBL/GenBank/DDBJ whole genome shotgun (WGS) entry which is preliminary data.</text>
</comment>
<evidence type="ECO:0000313" key="2">
    <source>
        <dbReference type="EMBL" id="ETO70676.1"/>
    </source>
</evidence>
<dbReference type="InterPro" id="IPR011992">
    <property type="entry name" value="EF-hand-dom_pair"/>
</dbReference>
<dbReference type="SUPFAM" id="SSF47473">
    <property type="entry name" value="EF-hand"/>
    <property type="match status" value="1"/>
</dbReference>
<dbReference type="Proteomes" id="UP000028582">
    <property type="component" value="Unassembled WGS sequence"/>
</dbReference>
<dbReference type="EMBL" id="ANJA01002294">
    <property type="protein sequence ID" value="ETO70676.1"/>
    <property type="molecule type" value="Genomic_DNA"/>
</dbReference>
<name>A0A080ZVL5_PHYNI</name>
<proteinExistence type="predicted"/>
<dbReference type="PANTHER" id="PTHR37473:SF1">
    <property type="entry name" value="EF-HAND DOMAIN-CONTAINING PROTEIN"/>
    <property type="match status" value="1"/>
</dbReference>